<dbReference type="AlphaFoldDB" id="A0A1G7MXZ2"/>
<name>A0A1G7MXZ2_9GAMM</name>
<evidence type="ECO:0000256" key="1">
    <source>
        <dbReference type="SAM" id="MobiDB-lite"/>
    </source>
</evidence>
<evidence type="ECO:0000313" key="3">
    <source>
        <dbReference type="Proteomes" id="UP000198641"/>
    </source>
</evidence>
<sequence length="147" mass="15078">MDKAVADTHCLLGSRLRDPDSGRQGRIVGIDQSRETPALLVNWGQSGVERVSLSTAELSDLVTASLAHERNTRGSVRESGSSRADAESAGSERQPSRGASQASGRSRAAGSVGRTRDGDAAPGVSSSSTASGSTDYRPLATGSGGRH</sequence>
<evidence type="ECO:0000313" key="2">
    <source>
        <dbReference type="EMBL" id="SDF66582.1"/>
    </source>
</evidence>
<dbReference type="STRING" id="284577.SAMN05216571_101118"/>
<dbReference type="RefSeq" id="WP_139172497.1">
    <property type="nucleotide sequence ID" value="NZ_FNCI01000001.1"/>
</dbReference>
<dbReference type="EMBL" id="FNCI01000001">
    <property type="protein sequence ID" value="SDF66582.1"/>
    <property type="molecule type" value="Genomic_DNA"/>
</dbReference>
<protein>
    <submittedName>
        <fullName evidence="2">Uncharacterized protein</fullName>
    </submittedName>
</protein>
<feature type="region of interest" description="Disordered" evidence="1">
    <location>
        <begin position="66"/>
        <end position="147"/>
    </location>
</feature>
<dbReference type="OrthoDB" id="6184294at2"/>
<keyword evidence="3" id="KW-1185">Reference proteome</keyword>
<feature type="compositionally biased region" description="Low complexity" evidence="1">
    <location>
        <begin position="96"/>
        <end position="113"/>
    </location>
</feature>
<dbReference type="Proteomes" id="UP000198641">
    <property type="component" value="Unassembled WGS sequence"/>
</dbReference>
<feature type="compositionally biased region" description="Low complexity" evidence="1">
    <location>
        <begin position="125"/>
        <end position="134"/>
    </location>
</feature>
<feature type="region of interest" description="Disordered" evidence="1">
    <location>
        <begin position="13"/>
        <end position="35"/>
    </location>
</feature>
<feature type="compositionally biased region" description="Basic and acidic residues" evidence="1">
    <location>
        <begin position="67"/>
        <end position="76"/>
    </location>
</feature>
<organism evidence="2 3">
    <name type="scientific">Onishia taeanensis</name>
    <dbReference type="NCBI Taxonomy" id="284577"/>
    <lineage>
        <taxon>Bacteria</taxon>
        <taxon>Pseudomonadati</taxon>
        <taxon>Pseudomonadota</taxon>
        <taxon>Gammaproteobacteria</taxon>
        <taxon>Oceanospirillales</taxon>
        <taxon>Halomonadaceae</taxon>
        <taxon>Onishia</taxon>
    </lineage>
</organism>
<gene>
    <name evidence="2" type="ORF">SAMN05216571_101118</name>
</gene>
<accession>A0A1G7MXZ2</accession>
<reference evidence="2 3" key="1">
    <citation type="submission" date="2016-10" db="EMBL/GenBank/DDBJ databases">
        <authorList>
            <person name="de Groot N.N."/>
        </authorList>
    </citation>
    <scope>NUCLEOTIDE SEQUENCE [LARGE SCALE GENOMIC DNA]</scope>
    <source>
        <strain evidence="2 3">BH539</strain>
    </source>
</reference>
<proteinExistence type="predicted"/>